<comment type="caution">
    <text evidence="2">The sequence shown here is derived from an EMBL/GenBank/DDBJ whole genome shotgun (WGS) entry which is preliminary data.</text>
</comment>
<evidence type="ECO:0000313" key="2">
    <source>
        <dbReference type="EMBL" id="KAJ1144691.1"/>
    </source>
</evidence>
<feature type="region of interest" description="Disordered" evidence="1">
    <location>
        <begin position="59"/>
        <end position="109"/>
    </location>
</feature>
<organism evidence="2 3">
    <name type="scientific">Pleurodeles waltl</name>
    <name type="common">Iberian ribbed newt</name>
    <dbReference type="NCBI Taxonomy" id="8319"/>
    <lineage>
        <taxon>Eukaryota</taxon>
        <taxon>Metazoa</taxon>
        <taxon>Chordata</taxon>
        <taxon>Craniata</taxon>
        <taxon>Vertebrata</taxon>
        <taxon>Euteleostomi</taxon>
        <taxon>Amphibia</taxon>
        <taxon>Batrachia</taxon>
        <taxon>Caudata</taxon>
        <taxon>Salamandroidea</taxon>
        <taxon>Salamandridae</taxon>
        <taxon>Pleurodelinae</taxon>
        <taxon>Pleurodeles</taxon>
    </lineage>
</organism>
<evidence type="ECO:0000313" key="3">
    <source>
        <dbReference type="Proteomes" id="UP001066276"/>
    </source>
</evidence>
<dbReference type="Proteomes" id="UP001066276">
    <property type="component" value="Chromosome 6"/>
</dbReference>
<name>A0AAV7QW91_PLEWA</name>
<reference evidence="2" key="1">
    <citation type="journal article" date="2022" name="bioRxiv">
        <title>Sequencing and chromosome-scale assembly of the giantPleurodeles waltlgenome.</title>
        <authorList>
            <person name="Brown T."/>
            <person name="Elewa A."/>
            <person name="Iarovenko S."/>
            <person name="Subramanian E."/>
            <person name="Araus A.J."/>
            <person name="Petzold A."/>
            <person name="Susuki M."/>
            <person name="Suzuki K.-i.T."/>
            <person name="Hayashi T."/>
            <person name="Toyoda A."/>
            <person name="Oliveira C."/>
            <person name="Osipova E."/>
            <person name="Leigh N.D."/>
            <person name="Simon A."/>
            <person name="Yun M.H."/>
        </authorList>
    </citation>
    <scope>NUCLEOTIDE SEQUENCE</scope>
    <source>
        <strain evidence="2">20211129_DDA</strain>
        <tissue evidence="2">Liver</tissue>
    </source>
</reference>
<evidence type="ECO:0000256" key="1">
    <source>
        <dbReference type="SAM" id="MobiDB-lite"/>
    </source>
</evidence>
<feature type="region of interest" description="Disordered" evidence="1">
    <location>
        <begin position="17"/>
        <end position="47"/>
    </location>
</feature>
<accession>A0AAV7QW91</accession>
<protein>
    <submittedName>
        <fullName evidence="2">Uncharacterized protein</fullName>
    </submittedName>
</protein>
<dbReference type="EMBL" id="JANPWB010000010">
    <property type="protein sequence ID" value="KAJ1144691.1"/>
    <property type="molecule type" value="Genomic_DNA"/>
</dbReference>
<sequence length="109" mass="12626">MKCVCVWADKLPRSRVLEHPATHDGGLQRGRDPRGTAGLEPEDTLPGNLDIRIPVAEKRTGRPWKQEDNWMNKDERMTPREKRSRTRELWNPETDKAKNPMRRGAARDS</sequence>
<dbReference type="AlphaFoldDB" id="A0AAV7QW91"/>
<proteinExistence type="predicted"/>
<keyword evidence="3" id="KW-1185">Reference proteome</keyword>
<feature type="compositionally biased region" description="Basic and acidic residues" evidence="1">
    <location>
        <begin position="59"/>
        <end position="98"/>
    </location>
</feature>
<gene>
    <name evidence="2" type="ORF">NDU88_010988</name>
</gene>